<feature type="transmembrane region" description="Helical" evidence="10">
    <location>
        <begin position="67"/>
        <end position="88"/>
    </location>
</feature>
<evidence type="ECO:0000256" key="6">
    <source>
        <dbReference type="ARBA" id="ARBA00022958"/>
    </source>
</evidence>
<evidence type="ECO:0000256" key="8">
    <source>
        <dbReference type="ARBA" id="ARBA00023065"/>
    </source>
</evidence>
<dbReference type="InterPro" id="IPR003445">
    <property type="entry name" value="Cat_transpt"/>
</dbReference>
<keyword evidence="12" id="KW-1185">Reference proteome</keyword>
<feature type="transmembrane region" description="Helical" evidence="10">
    <location>
        <begin position="442"/>
        <end position="461"/>
    </location>
</feature>
<feature type="transmembrane region" description="Helical" evidence="10">
    <location>
        <begin position="167"/>
        <end position="183"/>
    </location>
</feature>
<dbReference type="EMBL" id="JAQNDL010000002">
    <property type="protein sequence ID" value="MDC0719648.1"/>
    <property type="molecule type" value="Genomic_DNA"/>
</dbReference>
<dbReference type="NCBIfam" id="TIGR00933">
    <property type="entry name" value="2a38"/>
    <property type="match status" value="1"/>
</dbReference>
<evidence type="ECO:0000313" key="11">
    <source>
        <dbReference type="EMBL" id="MDC0719648.1"/>
    </source>
</evidence>
<evidence type="ECO:0000256" key="2">
    <source>
        <dbReference type="ARBA" id="ARBA00022448"/>
    </source>
</evidence>
<dbReference type="InterPro" id="IPR004772">
    <property type="entry name" value="TrkH"/>
</dbReference>
<gene>
    <name evidence="11" type="ORF">POL25_22275</name>
</gene>
<feature type="transmembrane region" description="Helical" evidence="10">
    <location>
        <begin position="109"/>
        <end position="128"/>
    </location>
</feature>
<keyword evidence="7 10" id="KW-1133">Transmembrane helix</keyword>
<evidence type="ECO:0000256" key="7">
    <source>
        <dbReference type="ARBA" id="ARBA00022989"/>
    </source>
</evidence>
<proteinExistence type="predicted"/>
<reference evidence="11 12" key="1">
    <citation type="submission" date="2022-11" db="EMBL/GenBank/DDBJ databases">
        <title>Minimal conservation of predation-associated metabolite biosynthetic gene clusters underscores biosynthetic potential of Myxococcota including descriptions for ten novel species: Archangium lansinium sp. nov., Myxococcus landrumus sp. nov., Nannocystis bai.</title>
        <authorList>
            <person name="Ahearne A."/>
            <person name="Stevens C."/>
            <person name="Dowd S."/>
        </authorList>
    </citation>
    <scope>NUCLEOTIDE SEQUENCE [LARGE SCALE GENOMIC DNA]</scope>
    <source>
        <strain evidence="11 12">BB15-2</strain>
    </source>
</reference>
<dbReference type="Pfam" id="PF02386">
    <property type="entry name" value="TrkH"/>
    <property type="match status" value="1"/>
</dbReference>
<keyword evidence="9 10" id="KW-0472">Membrane</keyword>
<protein>
    <submittedName>
        <fullName evidence="11">TrkH family potassium uptake protein</fullName>
    </submittedName>
</protein>
<dbReference type="PANTHER" id="PTHR32024:SF1">
    <property type="entry name" value="KTR SYSTEM POTASSIUM UPTAKE PROTEIN B"/>
    <property type="match status" value="1"/>
</dbReference>
<sequence length="655" mass="69234">MHRASFLGPVDELLSLGNLYAIAVGLTTLAVIAGLLGGRRWAFVLVPLLLSLNVGMFVPVLASDVQIGGFLIVWNLSLIGDSLFSLTTASARAKRVGDRGASFAWLQRYGAAAQHLLLVSLLAGLALFGFEVEHELVPDLLGLVFALTTLALVSPYVLELLRQRRRYVLVPVALLAVLISLALNSPGAAIGLLWALQAVVLLVIVARGPVFADLLQSFYSRPALLILATFGLIAFAGALVLTFPAASATERSIAFIDALFTAMSATCVTGLIVLDTPVAFSHFGQVVILLLIQLGGLGIMVLSTFAAVLLGGRLALRGEQALEEVLDLTSPGSAYELTRFIVVSTLLIEAAGALLLALMFYFGYGFEAAAALWRGTFHAVSAFCNAGFALWSDNLIQFQSDGPIQAVHGTLITLGGLGFPVLLALWLRARGGARRLPLQARVVLWMSLSLVVVGAVLFAVAEWDASLHGLSLVDKLINSLFQSVTLRTAGFNSVDFSALERSTILMMIVWMFIGASPGSTGGGIKTTTLAVVLAAIPALIRNQARAQLFGRTIPHDIVYRAGTIMTLAAMVAVVITFALLASHDMPFERAAFETVSALATVGLSIGATAELNALGKWLIIITMFVGRVGPISLALALGTPRGAHVQFPETKIMVG</sequence>
<feature type="transmembrane region" description="Helical" evidence="10">
    <location>
        <begin position="140"/>
        <end position="158"/>
    </location>
</feature>
<dbReference type="PANTHER" id="PTHR32024">
    <property type="entry name" value="TRK SYSTEM POTASSIUM UPTAKE PROTEIN TRKG-RELATED"/>
    <property type="match status" value="1"/>
</dbReference>
<feature type="transmembrane region" description="Helical" evidence="10">
    <location>
        <begin position="286"/>
        <end position="310"/>
    </location>
</feature>
<evidence type="ECO:0000256" key="4">
    <source>
        <dbReference type="ARBA" id="ARBA00022538"/>
    </source>
</evidence>
<keyword evidence="3" id="KW-1003">Cell membrane</keyword>
<feature type="transmembrane region" description="Helical" evidence="10">
    <location>
        <begin position="340"/>
        <end position="364"/>
    </location>
</feature>
<feature type="transmembrane region" description="Helical" evidence="10">
    <location>
        <begin position="19"/>
        <end position="36"/>
    </location>
</feature>
<comment type="caution">
    <text evidence="11">The sequence shown here is derived from an EMBL/GenBank/DDBJ whole genome shotgun (WGS) entry which is preliminary data.</text>
</comment>
<keyword evidence="8" id="KW-0406">Ion transport</keyword>
<feature type="transmembrane region" description="Helical" evidence="10">
    <location>
        <begin position="557"/>
        <end position="580"/>
    </location>
</feature>
<feature type="transmembrane region" description="Helical" evidence="10">
    <location>
        <begin position="504"/>
        <end position="536"/>
    </location>
</feature>
<keyword evidence="4" id="KW-0633">Potassium transport</keyword>
<feature type="transmembrane region" description="Helical" evidence="10">
    <location>
        <begin position="224"/>
        <end position="246"/>
    </location>
</feature>
<feature type="transmembrane region" description="Helical" evidence="10">
    <location>
        <begin position="617"/>
        <end position="637"/>
    </location>
</feature>
<comment type="subcellular location">
    <subcellularLocation>
        <location evidence="1">Cell membrane</location>
        <topology evidence="1">Multi-pass membrane protein</topology>
    </subcellularLocation>
</comment>
<dbReference type="Proteomes" id="UP001221686">
    <property type="component" value="Unassembled WGS sequence"/>
</dbReference>
<evidence type="ECO:0000313" key="12">
    <source>
        <dbReference type="Proteomes" id="UP001221686"/>
    </source>
</evidence>
<keyword evidence="5 10" id="KW-0812">Transmembrane</keyword>
<evidence type="ECO:0000256" key="9">
    <source>
        <dbReference type="ARBA" id="ARBA00023136"/>
    </source>
</evidence>
<keyword evidence="2" id="KW-0813">Transport</keyword>
<accession>A0ABT5E1B7</accession>
<feature type="transmembrane region" description="Helical" evidence="10">
    <location>
        <begin position="43"/>
        <end position="61"/>
    </location>
</feature>
<keyword evidence="6" id="KW-0630">Potassium</keyword>
<evidence type="ECO:0000256" key="10">
    <source>
        <dbReference type="SAM" id="Phobius"/>
    </source>
</evidence>
<dbReference type="RefSeq" id="WP_272088152.1">
    <property type="nucleotide sequence ID" value="NZ_JAQNDL010000002.1"/>
</dbReference>
<feature type="transmembrane region" description="Helical" evidence="10">
    <location>
        <begin position="371"/>
        <end position="391"/>
    </location>
</feature>
<feature type="transmembrane region" description="Helical" evidence="10">
    <location>
        <begin position="411"/>
        <end position="430"/>
    </location>
</feature>
<evidence type="ECO:0000256" key="1">
    <source>
        <dbReference type="ARBA" id="ARBA00004651"/>
    </source>
</evidence>
<name>A0ABT5E1B7_9BACT</name>
<organism evidence="11 12">
    <name type="scientific">Nannocystis bainbridge</name>
    <dbReference type="NCBI Taxonomy" id="2995303"/>
    <lineage>
        <taxon>Bacteria</taxon>
        <taxon>Pseudomonadati</taxon>
        <taxon>Myxococcota</taxon>
        <taxon>Polyangia</taxon>
        <taxon>Nannocystales</taxon>
        <taxon>Nannocystaceae</taxon>
        <taxon>Nannocystis</taxon>
    </lineage>
</organism>
<feature type="transmembrane region" description="Helical" evidence="10">
    <location>
        <begin position="252"/>
        <end position="274"/>
    </location>
</feature>
<evidence type="ECO:0000256" key="3">
    <source>
        <dbReference type="ARBA" id="ARBA00022475"/>
    </source>
</evidence>
<feature type="transmembrane region" description="Helical" evidence="10">
    <location>
        <begin position="189"/>
        <end position="212"/>
    </location>
</feature>
<evidence type="ECO:0000256" key="5">
    <source>
        <dbReference type="ARBA" id="ARBA00022692"/>
    </source>
</evidence>